<dbReference type="HAMAP" id="MF_00484">
    <property type="entry name" value="Glycogen_synth"/>
    <property type="match status" value="1"/>
</dbReference>
<gene>
    <name evidence="8" type="primary">glgA</name>
    <name evidence="11" type="ORF">DB32_007648</name>
</gene>
<evidence type="ECO:0000256" key="1">
    <source>
        <dbReference type="ARBA" id="ARBA00001478"/>
    </source>
</evidence>
<dbReference type="AlphaFoldDB" id="A0A0F6SHI4"/>
<evidence type="ECO:0000259" key="9">
    <source>
        <dbReference type="Pfam" id="PF00534"/>
    </source>
</evidence>
<dbReference type="Proteomes" id="UP000034883">
    <property type="component" value="Chromosome"/>
</dbReference>
<comment type="function">
    <text evidence="2 8">Synthesizes alpha-1,4-glucan chains using ADP-glucose.</text>
</comment>
<dbReference type="Gene3D" id="3.40.50.2000">
    <property type="entry name" value="Glycogen Phosphorylase B"/>
    <property type="match status" value="2"/>
</dbReference>
<evidence type="ECO:0000313" key="11">
    <source>
        <dbReference type="EMBL" id="AKF10499.1"/>
    </source>
</evidence>
<evidence type="ECO:0000256" key="4">
    <source>
        <dbReference type="ARBA" id="ARBA00010281"/>
    </source>
</evidence>
<keyword evidence="5 8" id="KW-0328">Glycosyltransferase</keyword>
<name>A0A0F6SHI4_9BACT</name>
<dbReference type="Pfam" id="PF08323">
    <property type="entry name" value="Glyco_transf_5"/>
    <property type="match status" value="1"/>
</dbReference>
<evidence type="ECO:0000259" key="10">
    <source>
        <dbReference type="Pfam" id="PF08323"/>
    </source>
</evidence>
<evidence type="ECO:0000256" key="3">
    <source>
        <dbReference type="ARBA" id="ARBA00004964"/>
    </source>
</evidence>
<protein>
    <recommendedName>
        <fullName evidence="8">Glycogen synthase</fullName>
        <ecNumber evidence="8">2.4.1.21</ecNumber>
    </recommendedName>
    <alternativeName>
        <fullName evidence="8">Starch [bacterial glycogen] synthase</fullName>
    </alternativeName>
</protein>
<evidence type="ECO:0000256" key="2">
    <source>
        <dbReference type="ARBA" id="ARBA00002764"/>
    </source>
</evidence>
<dbReference type="EC" id="2.4.1.21" evidence="8"/>
<proteinExistence type="inferred from homology"/>
<organism evidence="11 12">
    <name type="scientific">Sandaracinus amylolyticus</name>
    <dbReference type="NCBI Taxonomy" id="927083"/>
    <lineage>
        <taxon>Bacteria</taxon>
        <taxon>Pseudomonadati</taxon>
        <taxon>Myxococcota</taxon>
        <taxon>Polyangia</taxon>
        <taxon>Polyangiales</taxon>
        <taxon>Sandaracinaceae</taxon>
        <taxon>Sandaracinus</taxon>
    </lineage>
</organism>
<dbReference type="GO" id="GO:0009011">
    <property type="term" value="F:alpha-1,4-glucan glucosyltransferase (ADP-glucose donor) activity"/>
    <property type="evidence" value="ECO:0007669"/>
    <property type="project" value="UniProtKB-UniRule"/>
</dbReference>
<dbReference type="InterPro" id="IPR011835">
    <property type="entry name" value="GS/SS"/>
</dbReference>
<dbReference type="GO" id="GO:0005978">
    <property type="term" value="P:glycogen biosynthetic process"/>
    <property type="evidence" value="ECO:0007669"/>
    <property type="project" value="UniProtKB-UniRule"/>
</dbReference>
<dbReference type="KEGG" id="samy:DB32_007648"/>
<keyword evidence="6 8" id="KW-0808">Transferase</keyword>
<dbReference type="CDD" id="cd03791">
    <property type="entry name" value="GT5_Glycogen_synthase_DULL1-like"/>
    <property type="match status" value="1"/>
</dbReference>
<comment type="pathway">
    <text evidence="3 8">Glycan biosynthesis; glycogen biosynthesis.</text>
</comment>
<dbReference type="GO" id="GO:0004373">
    <property type="term" value="F:alpha-1,4-glucan glucosyltransferase (UDP-glucose donor) activity"/>
    <property type="evidence" value="ECO:0007669"/>
    <property type="project" value="InterPro"/>
</dbReference>
<evidence type="ECO:0000256" key="7">
    <source>
        <dbReference type="ARBA" id="ARBA00023056"/>
    </source>
</evidence>
<evidence type="ECO:0000313" key="12">
    <source>
        <dbReference type="Proteomes" id="UP000034883"/>
    </source>
</evidence>
<comment type="similarity">
    <text evidence="4 8">Belongs to the glycosyltransferase 1 family. Bacterial/plant glycogen synthase subfamily.</text>
</comment>
<feature type="binding site" evidence="8">
    <location>
        <position position="15"/>
    </location>
    <ligand>
        <name>ADP-alpha-D-glucose</name>
        <dbReference type="ChEBI" id="CHEBI:57498"/>
    </ligand>
</feature>
<evidence type="ECO:0000256" key="5">
    <source>
        <dbReference type="ARBA" id="ARBA00022676"/>
    </source>
</evidence>
<dbReference type="EMBL" id="CP011125">
    <property type="protein sequence ID" value="AKF10499.1"/>
    <property type="molecule type" value="Genomic_DNA"/>
</dbReference>
<dbReference type="STRING" id="927083.DB32_007648"/>
<dbReference type="UniPathway" id="UPA00164"/>
<dbReference type="InterPro" id="IPR013534">
    <property type="entry name" value="Starch_synth_cat_dom"/>
</dbReference>
<comment type="catalytic activity">
    <reaction evidence="1 8">
        <text>[(1-&gt;4)-alpha-D-glucosyl](n) + ADP-alpha-D-glucose = [(1-&gt;4)-alpha-D-glucosyl](n+1) + ADP + H(+)</text>
        <dbReference type="Rhea" id="RHEA:18189"/>
        <dbReference type="Rhea" id="RHEA-COMP:9584"/>
        <dbReference type="Rhea" id="RHEA-COMP:9587"/>
        <dbReference type="ChEBI" id="CHEBI:15378"/>
        <dbReference type="ChEBI" id="CHEBI:15444"/>
        <dbReference type="ChEBI" id="CHEBI:57498"/>
        <dbReference type="ChEBI" id="CHEBI:456216"/>
        <dbReference type="EC" id="2.4.1.21"/>
    </reaction>
</comment>
<sequence length="500" mass="53942">MKILFLTAEAAPFTKVGGLGDVAGALPAALRAVPGAGLDVRVVTPLHGGARARITTPLERVARVSVPHPSGPLGAEILATTYDGVPFYFVHAPGLFDDSIAVYHQDTGWDGHRYAFFCLAALELARVIDFVPDVLHANDWHTAPSIPALHRARFSDPKLGRARTALTVHNLPYVGWGAGPAMRAFGLVPGELPRVAPEGREMPLPIGLSLADRITTVSPGYAREILEPEFGAGLDALLRARKDALVGILNGIDTELYDPKTDAALPQRYDATTALAARAVNKRALRRELGLVHEQGSVDEPLPLLAVVSRLTGQKGIDLVPDAIRALARDHAFQCVILGTGDHALEEQLLRLAGELGDRVRVRVAFDEALSRRIYAGADMLMLPSRYEPCGLAQMIAMRYGCVPVARDTGGLSDTVRDLDLHDAPTGFLFPVASSRSLAFGLRRALATFAAVSPRTGEHCAREGRFAMLQQNGMREDFSWSRAALAYAHTYRELVTGETR</sequence>
<dbReference type="PANTHER" id="PTHR45825:SF11">
    <property type="entry name" value="ALPHA AMYLASE DOMAIN-CONTAINING PROTEIN"/>
    <property type="match status" value="1"/>
</dbReference>
<feature type="domain" description="Starch synthase catalytic" evidence="10">
    <location>
        <begin position="2"/>
        <end position="239"/>
    </location>
</feature>
<keyword evidence="7 8" id="KW-0320">Glycogen biosynthesis</keyword>
<dbReference type="OrthoDB" id="9808590at2"/>
<dbReference type="SUPFAM" id="SSF53756">
    <property type="entry name" value="UDP-Glycosyltransferase/glycogen phosphorylase"/>
    <property type="match status" value="1"/>
</dbReference>
<accession>A0A0F6SHI4</accession>
<feature type="domain" description="Glycosyl transferase family 1" evidence="9">
    <location>
        <begin position="297"/>
        <end position="446"/>
    </location>
</feature>
<dbReference type="NCBIfam" id="TIGR02095">
    <property type="entry name" value="glgA"/>
    <property type="match status" value="1"/>
</dbReference>
<reference evidence="11 12" key="1">
    <citation type="submission" date="2015-03" db="EMBL/GenBank/DDBJ databases">
        <title>Genome assembly of Sandaracinus amylolyticus DSM 53668.</title>
        <authorList>
            <person name="Sharma G."/>
            <person name="Subramanian S."/>
        </authorList>
    </citation>
    <scope>NUCLEOTIDE SEQUENCE [LARGE SCALE GENOMIC DNA]</scope>
    <source>
        <strain evidence="11 12">DSM 53668</strain>
    </source>
</reference>
<dbReference type="PANTHER" id="PTHR45825">
    <property type="entry name" value="GRANULE-BOUND STARCH SYNTHASE 1, CHLOROPLASTIC/AMYLOPLASTIC"/>
    <property type="match status" value="1"/>
</dbReference>
<dbReference type="Pfam" id="PF00534">
    <property type="entry name" value="Glycos_transf_1"/>
    <property type="match status" value="1"/>
</dbReference>
<evidence type="ECO:0000256" key="8">
    <source>
        <dbReference type="HAMAP-Rule" id="MF_00484"/>
    </source>
</evidence>
<dbReference type="InterPro" id="IPR001296">
    <property type="entry name" value="Glyco_trans_1"/>
</dbReference>
<dbReference type="RefSeq" id="WP_053237462.1">
    <property type="nucleotide sequence ID" value="NZ_CP011125.1"/>
</dbReference>
<keyword evidence="12" id="KW-1185">Reference proteome</keyword>
<evidence type="ECO:0000256" key="6">
    <source>
        <dbReference type="ARBA" id="ARBA00022679"/>
    </source>
</evidence>